<reference evidence="1 3" key="1">
    <citation type="journal article" date="2012" name="Nature">
        <title>Algal genomes reveal evolutionary mosaicism and the fate of nucleomorphs.</title>
        <authorList>
            <consortium name="DOE Joint Genome Institute"/>
            <person name="Curtis B.A."/>
            <person name="Tanifuji G."/>
            <person name="Burki F."/>
            <person name="Gruber A."/>
            <person name="Irimia M."/>
            <person name="Maruyama S."/>
            <person name="Arias M.C."/>
            <person name="Ball S.G."/>
            <person name="Gile G.H."/>
            <person name="Hirakawa Y."/>
            <person name="Hopkins J.F."/>
            <person name="Kuo A."/>
            <person name="Rensing S.A."/>
            <person name="Schmutz J."/>
            <person name="Symeonidi A."/>
            <person name="Elias M."/>
            <person name="Eveleigh R.J."/>
            <person name="Herman E.K."/>
            <person name="Klute M.J."/>
            <person name="Nakayama T."/>
            <person name="Obornik M."/>
            <person name="Reyes-Prieto A."/>
            <person name="Armbrust E.V."/>
            <person name="Aves S.J."/>
            <person name="Beiko R.G."/>
            <person name="Coutinho P."/>
            <person name="Dacks J.B."/>
            <person name="Durnford D.G."/>
            <person name="Fast N.M."/>
            <person name="Green B.R."/>
            <person name="Grisdale C.J."/>
            <person name="Hempel F."/>
            <person name="Henrissat B."/>
            <person name="Hoppner M.P."/>
            <person name="Ishida K."/>
            <person name="Kim E."/>
            <person name="Koreny L."/>
            <person name="Kroth P.G."/>
            <person name="Liu Y."/>
            <person name="Malik S.B."/>
            <person name="Maier U.G."/>
            <person name="McRose D."/>
            <person name="Mock T."/>
            <person name="Neilson J.A."/>
            <person name="Onodera N.T."/>
            <person name="Poole A.M."/>
            <person name="Pritham E.J."/>
            <person name="Richards T.A."/>
            <person name="Rocap G."/>
            <person name="Roy S.W."/>
            <person name="Sarai C."/>
            <person name="Schaack S."/>
            <person name="Shirato S."/>
            <person name="Slamovits C.H."/>
            <person name="Spencer D.F."/>
            <person name="Suzuki S."/>
            <person name="Worden A.Z."/>
            <person name="Zauner S."/>
            <person name="Barry K."/>
            <person name="Bell C."/>
            <person name="Bharti A.K."/>
            <person name="Crow J.A."/>
            <person name="Grimwood J."/>
            <person name="Kramer R."/>
            <person name="Lindquist E."/>
            <person name="Lucas S."/>
            <person name="Salamov A."/>
            <person name="McFadden G.I."/>
            <person name="Lane C.E."/>
            <person name="Keeling P.J."/>
            <person name="Gray M.W."/>
            <person name="Grigoriev I.V."/>
            <person name="Archibald J.M."/>
        </authorList>
    </citation>
    <scope>NUCLEOTIDE SEQUENCE</scope>
    <source>
        <strain evidence="1 3">CCMP2712</strain>
    </source>
</reference>
<proteinExistence type="predicted"/>
<accession>L1I3L3</accession>
<reference evidence="3" key="2">
    <citation type="submission" date="2012-11" db="EMBL/GenBank/DDBJ databases">
        <authorList>
            <person name="Kuo A."/>
            <person name="Curtis B.A."/>
            <person name="Tanifuji G."/>
            <person name="Burki F."/>
            <person name="Gruber A."/>
            <person name="Irimia M."/>
            <person name="Maruyama S."/>
            <person name="Arias M.C."/>
            <person name="Ball S.G."/>
            <person name="Gile G.H."/>
            <person name="Hirakawa Y."/>
            <person name="Hopkins J.F."/>
            <person name="Rensing S.A."/>
            <person name="Schmutz J."/>
            <person name="Symeonidi A."/>
            <person name="Elias M."/>
            <person name="Eveleigh R.J."/>
            <person name="Herman E.K."/>
            <person name="Klute M.J."/>
            <person name="Nakayama T."/>
            <person name="Obornik M."/>
            <person name="Reyes-Prieto A."/>
            <person name="Armbrust E.V."/>
            <person name="Aves S.J."/>
            <person name="Beiko R.G."/>
            <person name="Coutinho P."/>
            <person name="Dacks J.B."/>
            <person name="Durnford D.G."/>
            <person name="Fast N.M."/>
            <person name="Green B.R."/>
            <person name="Grisdale C."/>
            <person name="Hempe F."/>
            <person name="Henrissat B."/>
            <person name="Hoppner M.P."/>
            <person name="Ishida K.-I."/>
            <person name="Kim E."/>
            <person name="Koreny L."/>
            <person name="Kroth P.G."/>
            <person name="Liu Y."/>
            <person name="Malik S.-B."/>
            <person name="Maier U.G."/>
            <person name="McRose D."/>
            <person name="Mock T."/>
            <person name="Neilson J.A."/>
            <person name="Onodera N.T."/>
            <person name="Poole A.M."/>
            <person name="Pritham E.J."/>
            <person name="Richards T.A."/>
            <person name="Rocap G."/>
            <person name="Roy S.W."/>
            <person name="Sarai C."/>
            <person name="Schaack S."/>
            <person name="Shirato S."/>
            <person name="Slamovits C.H."/>
            <person name="Spencer D.F."/>
            <person name="Suzuki S."/>
            <person name="Worden A.Z."/>
            <person name="Zauner S."/>
            <person name="Barry K."/>
            <person name="Bell C."/>
            <person name="Bharti A.K."/>
            <person name="Crow J.A."/>
            <person name="Grimwood J."/>
            <person name="Kramer R."/>
            <person name="Lindquist E."/>
            <person name="Lucas S."/>
            <person name="Salamov A."/>
            <person name="McFadden G.I."/>
            <person name="Lane C.E."/>
            <person name="Keeling P.J."/>
            <person name="Gray M.W."/>
            <person name="Grigoriev I.V."/>
            <person name="Archibald J.M."/>
        </authorList>
    </citation>
    <scope>NUCLEOTIDE SEQUENCE</scope>
    <source>
        <strain evidence="3">CCMP2712</strain>
    </source>
</reference>
<dbReference type="OrthoDB" id="10261634at2759"/>
<dbReference type="STRING" id="905079.L1I3L3"/>
<evidence type="ECO:0000313" key="1">
    <source>
        <dbReference type="EMBL" id="EKX30808.1"/>
    </source>
</evidence>
<dbReference type="EnsemblProtists" id="EKX30808">
    <property type="protein sequence ID" value="EKX30808"/>
    <property type="gene ID" value="GUITHDRAFT_122979"/>
</dbReference>
<dbReference type="Proteomes" id="UP000011087">
    <property type="component" value="Unassembled WGS sequence"/>
</dbReference>
<dbReference type="PaxDb" id="55529-EKX30808"/>
<dbReference type="KEGG" id="gtt:GUITHDRAFT_122979"/>
<evidence type="ECO:0000313" key="3">
    <source>
        <dbReference type="Proteomes" id="UP000011087"/>
    </source>
</evidence>
<gene>
    <name evidence="1" type="ORF">GUITHDRAFT_122979</name>
</gene>
<evidence type="ECO:0000313" key="2">
    <source>
        <dbReference type="EnsemblProtists" id="EKX30808"/>
    </source>
</evidence>
<reference evidence="2" key="3">
    <citation type="submission" date="2016-03" db="UniProtKB">
        <authorList>
            <consortium name="EnsemblProtists"/>
        </authorList>
    </citation>
    <scope>IDENTIFICATION</scope>
</reference>
<dbReference type="RefSeq" id="XP_005817788.1">
    <property type="nucleotide sequence ID" value="XM_005817731.1"/>
</dbReference>
<dbReference type="HOGENOM" id="CLU_1211772_0_0_1"/>
<dbReference type="EMBL" id="JH993535">
    <property type="protein sequence ID" value="EKX30808.1"/>
    <property type="molecule type" value="Genomic_DNA"/>
</dbReference>
<organism evidence="1">
    <name type="scientific">Guillardia theta (strain CCMP2712)</name>
    <name type="common">Cryptophyte</name>
    <dbReference type="NCBI Taxonomy" id="905079"/>
    <lineage>
        <taxon>Eukaryota</taxon>
        <taxon>Cryptophyceae</taxon>
        <taxon>Pyrenomonadales</taxon>
        <taxon>Geminigeraceae</taxon>
        <taxon>Guillardia</taxon>
    </lineage>
</organism>
<keyword evidence="3" id="KW-1185">Reference proteome</keyword>
<dbReference type="GeneID" id="17287528"/>
<sequence>MYQDAVEADLMYQDAVEADLMYQDAVEADLMYQDAVEADLIYQDAVEADLMYQDAVEADLIYQDAVEADLMYQDAQFENFLTEEYERATRLRGPEATAEQFYELSKVTVSDLLRPSKQAAWISQSASPRRRKSADCLHRVKAFQADGLKKSLLNVEPTLFPLIRFRGLDEKEEKIPKAPHPLLLSLRSMNSMTNFPPWECNGNDMREDYAFEKEECEFVMGPYSSFIHA</sequence>
<protein>
    <submittedName>
        <fullName evidence="1 2">Uncharacterized protein</fullName>
    </submittedName>
</protein>
<dbReference type="AlphaFoldDB" id="L1I3L3"/>
<name>L1I3L3_GUITC</name>